<evidence type="ECO:0000313" key="3">
    <source>
        <dbReference type="EMBL" id="KAH8984703.1"/>
    </source>
</evidence>
<keyword evidence="4" id="KW-1185">Reference proteome</keyword>
<dbReference type="AlphaFoldDB" id="A0AAD4Q4Z9"/>
<evidence type="ECO:0000256" key="2">
    <source>
        <dbReference type="SAM" id="Phobius"/>
    </source>
</evidence>
<protein>
    <submittedName>
        <fullName evidence="3">Uncharacterized protein</fullName>
    </submittedName>
</protein>
<evidence type="ECO:0000256" key="1">
    <source>
        <dbReference type="SAM" id="MobiDB-lite"/>
    </source>
</evidence>
<sequence>MLSHVVSHYRAALNRRTTAAYTMIIDPHVHAWIASSTAWLPLLYSTAVVSLTLYRTAGALYSAPSSTVEFFRVMLREGLLNYSAICTVTLAFTIAVVSAVPSVRGATAQLELCLTVAMMSHSAPGVLVISSYATHQHRSHGLPPRSPAARTWNDCAGDIHASGTTAVHFRPRAIRHGLRGQIFCAGAVLIGRVRTHHARARRLGPGLPSRTVPRRRYPSTWAGSKRRAQWGTEGSQEAAATRRLVGRGCVRSGGQRSDGQSRLLLV</sequence>
<dbReference type="Proteomes" id="UP001201163">
    <property type="component" value="Unassembled WGS sequence"/>
</dbReference>
<keyword evidence="2" id="KW-1133">Transmembrane helix</keyword>
<feature type="transmembrane region" description="Helical" evidence="2">
    <location>
        <begin position="79"/>
        <end position="100"/>
    </location>
</feature>
<keyword evidence="2" id="KW-0812">Transmembrane</keyword>
<gene>
    <name evidence="3" type="ORF">EDB92DRAFT_1466231</name>
</gene>
<comment type="caution">
    <text evidence="3">The sequence shown here is derived from an EMBL/GenBank/DDBJ whole genome shotgun (WGS) entry which is preliminary data.</text>
</comment>
<reference evidence="3" key="1">
    <citation type="submission" date="2022-01" db="EMBL/GenBank/DDBJ databases">
        <title>Comparative genomics reveals a dynamic genome evolution in the ectomycorrhizal milk-cap (Lactarius) mushrooms.</title>
        <authorList>
            <consortium name="DOE Joint Genome Institute"/>
            <person name="Lebreton A."/>
            <person name="Tang N."/>
            <person name="Kuo A."/>
            <person name="LaButti K."/>
            <person name="Drula E."/>
            <person name="Barry K."/>
            <person name="Clum A."/>
            <person name="Lipzen A."/>
            <person name="Mousain D."/>
            <person name="Ng V."/>
            <person name="Wang R."/>
            <person name="Wang X."/>
            <person name="Dai Y."/>
            <person name="Henrissat B."/>
            <person name="Grigoriev I.V."/>
            <person name="Guerin-Laguette A."/>
            <person name="Yu F."/>
            <person name="Martin F.M."/>
        </authorList>
    </citation>
    <scope>NUCLEOTIDE SEQUENCE</scope>
    <source>
        <strain evidence="3">QP</strain>
    </source>
</reference>
<dbReference type="EMBL" id="JAKELL010000072">
    <property type="protein sequence ID" value="KAH8984703.1"/>
    <property type="molecule type" value="Genomic_DNA"/>
</dbReference>
<accession>A0AAD4Q4Z9</accession>
<feature type="region of interest" description="Disordered" evidence="1">
    <location>
        <begin position="203"/>
        <end position="235"/>
    </location>
</feature>
<proteinExistence type="predicted"/>
<evidence type="ECO:0000313" key="4">
    <source>
        <dbReference type="Proteomes" id="UP001201163"/>
    </source>
</evidence>
<name>A0AAD4Q4Z9_9AGAM</name>
<keyword evidence="2" id="KW-0472">Membrane</keyword>
<organism evidence="3 4">
    <name type="scientific">Lactarius akahatsu</name>
    <dbReference type="NCBI Taxonomy" id="416441"/>
    <lineage>
        <taxon>Eukaryota</taxon>
        <taxon>Fungi</taxon>
        <taxon>Dikarya</taxon>
        <taxon>Basidiomycota</taxon>
        <taxon>Agaricomycotina</taxon>
        <taxon>Agaricomycetes</taxon>
        <taxon>Russulales</taxon>
        <taxon>Russulaceae</taxon>
        <taxon>Lactarius</taxon>
    </lineage>
</organism>